<organism evidence="14 15">
    <name type="scientific">Halorussus gelatinilyticus</name>
    <dbReference type="NCBI Taxonomy" id="2937524"/>
    <lineage>
        <taxon>Archaea</taxon>
        <taxon>Methanobacteriati</taxon>
        <taxon>Methanobacteriota</taxon>
        <taxon>Stenosarchaea group</taxon>
        <taxon>Halobacteria</taxon>
        <taxon>Halobacteriales</taxon>
        <taxon>Haladaptataceae</taxon>
        <taxon>Halorussus</taxon>
    </lineage>
</organism>
<dbReference type="GO" id="GO:0005524">
    <property type="term" value="F:ATP binding"/>
    <property type="evidence" value="ECO:0007669"/>
    <property type="project" value="UniProtKB-UniRule"/>
</dbReference>
<evidence type="ECO:0000313" key="14">
    <source>
        <dbReference type="EMBL" id="UPV99872.1"/>
    </source>
</evidence>
<dbReference type="Gene3D" id="3.40.50.620">
    <property type="entry name" value="HUPs"/>
    <property type="match status" value="1"/>
</dbReference>
<dbReference type="Pfam" id="PF23493">
    <property type="entry name" value="CysS_C"/>
    <property type="match status" value="1"/>
</dbReference>
<evidence type="ECO:0000256" key="10">
    <source>
        <dbReference type="ARBA" id="ARBA00023146"/>
    </source>
</evidence>
<keyword evidence="9 12" id="KW-0648">Protein biosynthesis</keyword>
<dbReference type="EC" id="6.1.1.16" evidence="12"/>
<dbReference type="InterPro" id="IPR024909">
    <property type="entry name" value="Cys-tRNA/MSH_ligase"/>
</dbReference>
<accession>A0A8U0IFW2</accession>
<dbReference type="GO" id="GO:0005737">
    <property type="term" value="C:cytoplasm"/>
    <property type="evidence" value="ECO:0007669"/>
    <property type="project" value="UniProtKB-SubCell"/>
</dbReference>
<reference evidence="14" key="1">
    <citation type="submission" date="2022-04" db="EMBL/GenBank/DDBJ databases">
        <title>Diverse halophilic archaea isolated from saline environments.</title>
        <authorList>
            <person name="Cui H.-L."/>
        </authorList>
    </citation>
    <scope>NUCLEOTIDE SEQUENCE</scope>
    <source>
        <strain evidence="14">XZYJT40</strain>
    </source>
</reference>
<dbReference type="InterPro" id="IPR015803">
    <property type="entry name" value="Cys-tRNA-ligase"/>
</dbReference>
<dbReference type="RefSeq" id="WP_248654359.1">
    <property type="nucleotide sequence ID" value="NZ_CP096658.1"/>
</dbReference>
<comment type="subcellular location">
    <subcellularLocation>
        <location evidence="1 12">Cytoplasm</location>
    </subcellularLocation>
</comment>
<dbReference type="InterPro" id="IPR015273">
    <property type="entry name" value="Cys-tRNA-synt_Ia_DALR"/>
</dbReference>
<dbReference type="Gene3D" id="1.20.120.1910">
    <property type="entry name" value="Cysteine-tRNA ligase, C-terminal anti-codon recognition domain"/>
    <property type="match status" value="1"/>
</dbReference>
<keyword evidence="6 12" id="KW-0547">Nucleotide-binding</keyword>
<keyword evidence="4 12" id="KW-0436">Ligase</keyword>
<dbReference type="InterPro" id="IPR032678">
    <property type="entry name" value="tRNA-synt_1_cat_dom"/>
</dbReference>
<comment type="similarity">
    <text evidence="2 12">Belongs to the class-I aminoacyl-tRNA synthetase family.</text>
</comment>
<feature type="domain" description="Cysteinyl-tRNA synthetase class Ia DALR" evidence="13">
    <location>
        <begin position="363"/>
        <end position="430"/>
    </location>
</feature>
<name>A0A8U0IFW2_9EURY</name>
<dbReference type="SMART" id="SM00840">
    <property type="entry name" value="DALR_2"/>
    <property type="match status" value="1"/>
</dbReference>
<dbReference type="GO" id="GO:0008270">
    <property type="term" value="F:zinc ion binding"/>
    <property type="evidence" value="ECO:0007669"/>
    <property type="project" value="UniProtKB-UniRule"/>
</dbReference>
<keyword evidence="15" id="KW-1185">Reference proteome</keyword>
<feature type="short sequence motif" description="'HIGH' region" evidence="12">
    <location>
        <begin position="31"/>
        <end position="41"/>
    </location>
</feature>
<evidence type="ECO:0000259" key="13">
    <source>
        <dbReference type="SMART" id="SM00840"/>
    </source>
</evidence>
<dbReference type="PANTHER" id="PTHR10890">
    <property type="entry name" value="CYSTEINYL-TRNA SYNTHETASE"/>
    <property type="match status" value="1"/>
</dbReference>
<evidence type="ECO:0000256" key="12">
    <source>
        <dbReference type="HAMAP-Rule" id="MF_00041"/>
    </source>
</evidence>
<feature type="binding site" evidence="12">
    <location>
        <position position="278"/>
    </location>
    <ligand>
        <name>ATP</name>
        <dbReference type="ChEBI" id="CHEBI:30616"/>
    </ligand>
</feature>
<evidence type="ECO:0000256" key="9">
    <source>
        <dbReference type="ARBA" id="ARBA00022917"/>
    </source>
</evidence>
<evidence type="ECO:0000256" key="2">
    <source>
        <dbReference type="ARBA" id="ARBA00005594"/>
    </source>
</evidence>
<evidence type="ECO:0000256" key="6">
    <source>
        <dbReference type="ARBA" id="ARBA00022741"/>
    </source>
</evidence>
<feature type="binding site" evidence="12">
    <location>
        <position position="247"/>
    </location>
    <ligand>
        <name>Zn(2+)</name>
        <dbReference type="ChEBI" id="CHEBI:29105"/>
    </ligand>
</feature>
<evidence type="ECO:0000256" key="3">
    <source>
        <dbReference type="ARBA" id="ARBA00022490"/>
    </source>
</evidence>
<evidence type="ECO:0000256" key="4">
    <source>
        <dbReference type="ARBA" id="ARBA00022598"/>
    </source>
</evidence>
<feature type="binding site" evidence="12">
    <location>
        <position position="29"/>
    </location>
    <ligand>
        <name>Zn(2+)</name>
        <dbReference type="ChEBI" id="CHEBI:29105"/>
    </ligand>
</feature>
<dbReference type="InterPro" id="IPR056411">
    <property type="entry name" value="CysS_C"/>
</dbReference>
<dbReference type="InterPro" id="IPR014729">
    <property type="entry name" value="Rossmann-like_a/b/a_fold"/>
</dbReference>
<feature type="binding site" evidence="12">
    <location>
        <position position="243"/>
    </location>
    <ligand>
        <name>Zn(2+)</name>
        <dbReference type="ChEBI" id="CHEBI:29105"/>
    </ligand>
</feature>
<keyword evidence="10 12" id="KW-0030">Aminoacyl-tRNA synthetase</keyword>
<evidence type="ECO:0000256" key="11">
    <source>
        <dbReference type="ARBA" id="ARBA00047398"/>
    </source>
</evidence>
<comment type="cofactor">
    <cofactor evidence="12">
        <name>Zn(2+)</name>
        <dbReference type="ChEBI" id="CHEBI:29105"/>
    </cofactor>
    <text evidence="12">Binds 1 zinc ion per subunit.</text>
</comment>
<dbReference type="HAMAP" id="MF_00041">
    <property type="entry name" value="Cys_tRNA_synth"/>
    <property type="match status" value="1"/>
</dbReference>
<sequence length="482" mass="54643">MTLHVTNTLTGEREPFEPQDPESVLLYYCGLTVSDFAHLGHARAWVHVDVMHRWLENLGYDVRHVENFTDVNEKIVARVGEDDLGESEDEVARHFISEVITDMRSLNLRRAEVYPRVSEHVPEIIDLVETLVEKGYAYESSGSVYFDVTEFEEYGKLSNQNVEEMEAQGEEDELREKRHPADFALWKAGEAHPDDAEPGGQTWESPWGEGRPGWHIECSAMSMTHLDETIDVHLGGQDLVFPHHENEIAQSEAATGQQFAKYWMHVRLLETGGEKMSSSLQNYFTVRNAVSEFGGDAVRMFLLSTAYNNRQTYSEETLDEAVERWERLERGYETAVEAADSADARTKVEDADLRDAVTATREEFAAAMNDDFNTREAVTALLELVSAVNKHVDSREEYDYRALRDAVETFEQLGEEVLGFALAGDGEGNVELLDEVVELVLDVRERERDAGNYERADDLRDDLEALGVEVQDTDSGAEFRVE</sequence>
<dbReference type="KEGG" id="haxz:M0R88_15300"/>
<dbReference type="AlphaFoldDB" id="A0A8U0IFW2"/>
<evidence type="ECO:0000313" key="15">
    <source>
        <dbReference type="Proteomes" id="UP000830434"/>
    </source>
</evidence>
<dbReference type="PRINTS" id="PR00983">
    <property type="entry name" value="TRNASYNTHCYS"/>
</dbReference>
<dbReference type="SUPFAM" id="SSF47323">
    <property type="entry name" value="Anticodon-binding domain of a subclass of class I aminoacyl-tRNA synthetases"/>
    <property type="match status" value="1"/>
</dbReference>
<dbReference type="Pfam" id="PF09190">
    <property type="entry name" value="DALR_2"/>
    <property type="match status" value="1"/>
</dbReference>
<feature type="binding site" evidence="12">
    <location>
        <position position="218"/>
    </location>
    <ligand>
        <name>Zn(2+)</name>
        <dbReference type="ChEBI" id="CHEBI:29105"/>
    </ligand>
</feature>
<dbReference type="GO" id="GO:0006423">
    <property type="term" value="P:cysteinyl-tRNA aminoacylation"/>
    <property type="evidence" value="ECO:0007669"/>
    <property type="project" value="UniProtKB-UniRule"/>
</dbReference>
<dbReference type="SUPFAM" id="SSF52374">
    <property type="entry name" value="Nucleotidylyl transferase"/>
    <property type="match status" value="1"/>
</dbReference>
<dbReference type="PANTHER" id="PTHR10890:SF3">
    <property type="entry name" value="CYSTEINE--TRNA LIGASE, CYTOPLASMIC"/>
    <property type="match status" value="1"/>
</dbReference>
<keyword evidence="7 12" id="KW-0862">Zinc</keyword>
<evidence type="ECO:0000256" key="8">
    <source>
        <dbReference type="ARBA" id="ARBA00022840"/>
    </source>
</evidence>
<comment type="catalytic activity">
    <reaction evidence="11 12">
        <text>tRNA(Cys) + L-cysteine + ATP = L-cysteinyl-tRNA(Cys) + AMP + diphosphate</text>
        <dbReference type="Rhea" id="RHEA:17773"/>
        <dbReference type="Rhea" id="RHEA-COMP:9661"/>
        <dbReference type="Rhea" id="RHEA-COMP:9679"/>
        <dbReference type="ChEBI" id="CHEBI:30616"/>
        <dbReference type="ChEBI" id="CHEBI:33019"/>
        <dbReference type="ChEBI" id="CHEBI:35235"/>
        <dbReference type="ChEBI" id="CHEBI:78442"/>
        <dbReference type="ChEBI" id="CHEBI:78517"/>
        <dbReference type="ChEBI" id="CHEBI:456215"/>
        <dbReference type="EC" id="6.1.1.16"/>
    </reaction>
</comment>
<dbReference type="GO" id="GO:0004817">
    <property type="term" value="F:cysteine-tRNA ligase activity"/>
    <property type="evidence" value="ECO:0007669"/>
    <property type="project" value="UniProtKB-UniRule"/>
</dbReference>
<proteinExistence type="inferred from homology"/>
<dbReference type="Proteomes" id="UP000830434">
    <property type="component" value="Chromosome"/>
</dbReference>
<dbReference type="NCBIfam" id="TIGR00435">
    <property type="entry name" value="cysS"/>
    <property type="match status" value="1"/>
</dbReference>
<keyword evidence="3 12" id="KW-0963">Cytoplasm</keyword>
<evidence type="ECO:0000256" key="7">
    <source>
        <dbReference type="ARBA" id="ARBA00022833"/>
    </source>
</evidence>
<dbReference type="InterPro" id="IPR009080">
    <property type="entry name" value="tRNAsynth_Ia_anticodon-bd"/>
</dbReference>
<evidence type="ECO:0000256" key="5">
    <source>
        <dbReference type="ARBA" id="ARBA00022723"/>
    </source>
</evidence>
<keyword evidence="8 12" id="KW-0067">ATP-binding</keyword>
<dbReference type="GeneID" id="72191249"/>
<keyword evidence="5 12" id="KW-0479">Metal-binding</keyword>
<dbReference type="EMBL" id="CP096658">
    <property type="protein sequence ID" value="UPV99872.1"/>
    <property type="molecule type" value="Genomic_DNA"/>
</dbReference>
<protein>
    <recommendedName>
        <fullName evidence="12">Cysteine--tRNA ligase</fullName>
        <ecNumber evidence="12">6.1.1.16</ecNumber>
    </recommendedName>
    <alternativeName>
        <fullName evidence="12">Cysteinyl-tRNA synthetase</fullName>
        <shortName evidence="12">CysRS</shortName>
    </alternativeName>
</protein>
<dbReference type="CDD" id="cd00672">
    <property type="entry name" value="CysRS_core"/>
    <property type="match status" value="1"/>
</dbReference>
<dbReference type="Pfam" id="PF01406">
    <property type="entry name" value="tRNA-synt_1e"/>
    <property type="match status" value="1"/>
</dbReference>
<feature type="short sequence motif" description="'KMSKS' region" evidence="12">
    <location>
        <begin position="275"/>
        <end position="279"/>
    </location>
</feature>
<gene>
    <name evidence="12 14" type="primary">cysS</name>
    <name evidence="14" type="ORF">M0R88_15300</name>
</gene>
<evidence type="ECO:0000256" key="1">
    <source>
        <dbReference type="ARBA" id="ARBA00004496"/>
    </source>
</evidence>